<reference evidence="5 6" key="1">
    <citation type="submission" date="2018-02" db="EMBL/GenBank/DDBJ databases">
        <title>Draft genome sequence of Streptococcus oricebi CCUG 70868T type strain.</title>
        <authorList>
            <person name="Mendez V."/>
            <person name="Salva-Serra F."/>
            <person name="Jaen-Luchoro D."/>
            <person name="Gonzales-Siles L."/>
            <person name="Karlsson R."/>
            <person name="Engstrom-Jakobsson H."/>
            <person name="Busquets A."/>
            <person name="Gomila M."/>
            <person name="Pineiro-Iglesias B."/>
            <person name="Bennasar-Figueras A."/>
            <person name="Seeger M."/>
            <person name="Moore E."/>
        </authorList>
    </citation>
    <scope>NUCLEOTIDE SEQUENCE [LARGE SCALE GENOMIC DNA]</scope>
    <source>
        <strain evidence="5 6">CCUG 70868</strain>
    </source>
</reference>
<sequence>MKKEKRQEALKKLRSLPSPLKNKLDQQLTQALLATPAYREARVVASYLSMEHEFDTQAFIQQALADGKSLLIPKTYKGGRMIFVVYDPADLEKSSFGLLEPRSQLEVAKTEIDLIHVPGLLFNREGYRIGYGGGYYDRYLADFEGATISTIYPLQLADFEASQHDVAVKEVLLAQES</sequence>
<accession>A0ABS5B4R5</accession>
<comment type="caution">
    <text evidence="5">The sequence shown here is derived from an EMBL/GenBank/DDBJ whole genome shotgun (WGS) entry which is preliminary data.</text>
</comment>
<dbReference type="InterPro" id="IPR024185">
    <property type="entry name" value="FTHF_cligase-like_sf"/>
</dbReference>
<dbReference type="PANTHER" id="PTHR23407:SF1">
    <property type="entry name" value="5-FORMYLTETRAHYDROFOLATE CYCLO-LIGASE"/>
    <property type="match status" value="1"/>
</dbReference>
<dbReference type="EMBL" id="PRDG01000004">
    <property type="protein sequence ID" value="MBP2623827.1"/>
    <property type="molecule type" value="Genomic_DNA"/>
</dbReference>
<dbReference type="SUPFAM" id="SSF100950">
    <property type="entry name" value="NagB/RpiA/CoA transferase-like"/>
    <property type="match status" value="1"/>
</dbReference>
<dbReference type="InterPro" id="IPR002698">
    <property type="entry name" value="FTHF_cligase"/>
</dbReference>
<dbReference type="PANTHER" id="PTHR23407">
    <property type="entry name" value="ATPASE INHIBITOR/5-FORMYLTETRAHYDROFOLATE CYCLO-LIGASE"/>
    <property type="match status" value="1"/>
</dbReference>
<evidence type="ECO:0000256" key="4">
    <source>
        <dbReference type="RuleBase" id="RU361279"/>
    </source>
</evidence>
<dbReference type="Proteomes" id="UP001519296">
    <property type="component" value="Unassembled WGS sequence"/>
</dbReference>
<protein>
    <recommendedName>
        <fullName evidence="4">5-formyltetrahydrofolate cyclo-ligase</fullName>
        <ecNumber evidence="4">6.3.3.2</ecNumber>
    </recommendedName>
</protein>
<dbReference type="NCBIfam" id="TIGR02727">
    <property type="entry name" value="MTHFS_bact"/>
    <property type="match status" value="1"/>
</dbReference>
<evidence type="ECO:0000256" key="2">
    <source>
        <dbReference type="ARBA" id="ARBA00022741"/>
    </source>
</evidence>
<dbReference type="Gene3D" id="3.40.50.10420">
    <property type="entry name" value="NagB/RpiA/CoA transferase-like"/>
    <property type="match status" value="1"/>
</dbReference>
<dbReference type="InterPro" id="IPR037171">
    <property type="entry name" value="NagB/RpiA_transferase-like"/>
</dbReference>
<keyword evidence="4" id="KW-0460">Magnesium</keyword>
<name>A0ABS5B4R5_9STRE</name>
<comment type="similarity">
    <text evidence="1 4">Belongs to the 5-formyltetrahydrofolate cyclo-ligase family.</text>
</comment>
<evidence type="ECO:0000256" key="3">
    <source>
        <dbReference type="ARBA" id="ARBA00022840"/>
    </source>
</evidence>
<comment type="cofactor">
    <cofactor evidence="4">
        <name>Mg(2+)</name>
        <dbReference type="ChEBI" id="CHEBI:18420"/>
    </cofactor>
</comment>
<evidence type="ECO:0000313" key="6">
    <source>
        <dbReference type="Proteomes" id="UP001519296"/>
    </source>
</evidence>
<keyword evidence="2 4" id="KW-0547">Nucleotide-binding</keyword>
<dbReference type="Pfam" id="PF01812">
    <property type="entry name" value="5-FTHF_cyc-lig"/>
    <property type="match status" value="1"/>
</dbReference>
<organism evidence="5 6">
    <name type="scientific">Streptococcus oricebi</name>
    <dbReference type="NCBI Taxonomy" id="1547447"/>
    <lineage>
        <taxon>Bacteria</taxon>
        <taxon>Bacillati</taxon>
        <taxon>Bacillota</taxon>
        <taxon>Bacilli</taxon>
        <taxon>Lactobacillales</taxon>
        <taxon>Streptococcaceae</taxon>
        <taxon>Streptococcus</taxon>
    </lineage>
</organism>
<gene>
    <name evidence="5" type="ORF">C4K46_07725</name>
</gene>
<dbReference type="EC" id="6.3.3.2" evidence="4"/>
<keyword evidence="4" id="KW-0479">Metal-binding</keyword>
<evidence type="ECO:0000313" key="5">
    <source>
        <dbReference type="EMBL" id="MBP2623827.1"/>
    </source>
</evidence>
<keyword evidence="3 4" id="KW-0067">ATP-binding</keyword>
<dbReference type="RefSeq" id="WP_209628321.1">
    <property type="nucleotide sequence ID" value="NZ_PRDG01000004.1"/>
</dbReference>
<evidence type="ECO:0000256" key="1">
    <source>
        <dbReference type="ARBA" id="ARBA00010638"/>
    </source>
</evidence>
<dbReference type="PIRSF" id="PIRSF006806">
    <property type="entry name" value="FTHF_cligase"/>
    <property type="match status" value="1"/>
</dbReference>
<keyword evidence="6" id="KW-1185">Reference proteome</keyword>
<proteinExistence type="inferred from homology"/>
<comment type="catalytic activity">
    <reaction evidence="4">
        <text>(6S)-5-formyl-5,6,7,8-tetrahydrofolate + ATP = (6R)-5,10-methenyltetrahydrofolate + ADP + phosphate</text>
        <dbReference type="Rhea" id="RHEA:10488"/>
        <dbReference type="ChEBI" id="CHEBI:30616"/>
        <dbReference type="ChEBI" id="CHEBI:43474"/>
        <dbReference type="ChEBI" id="CHEBI:57455"/>
        <dbReference type="ChEBI" id="CHEBI:57457"/>
        <dbReference type="ChEBI" id="CHEBI:456216"/>
        <dbReference type="EC" id="6.3.3.2"/>
    </reaction>
</comment>